<dbReference type="Pfam" id="PF18734">
    <property type="entry name" value="HEPN_AbiU2"/>
    <property type="match status" value="1"/>
</dbReference>
<organism evidence="2 3">
    <name type="scientific">Lutispora saccharofermentans</name>
    <dbReference type="NCBI Taxonomy" id="3024236"/>
    <lineage>
        <taxon>Bacteria</taxon>
        <taxon>Bacillati</taxon>
        <taxon>Bacillota</taxon>
        <taxon>Clostridia</taxon>
        <taxon>Lutisporales</taxon>
        <taxon>Lutisporaceae</taxon>
        <taxon>Lutispora</taxon>
    </lineage>
</organism>
<evidence type="ECO:0000313" key="2">
    <source>
        <dbReference type="EMBL" id="MCQ1528308.1"/>
    </source>
</evidence>
<dbReference type="InterPro" id="IPR040704">
    <property type="entry name" value="HEPN_AbiU2"/>
</dbReference>
<accession>A0ABT1NAN6</accession>
<reference evidence="2 3" key="1">
    <citation type="submission" date="2021-10" db="EMBL/GenBank/DDBJ databases">
        <title>Lutispora strain m25 sp. nov., a thermophilic, non-spore-forming bacterium isolated from a lab-scale methanogenic bioreactor digesting anaerobic sludge.</title>
        <authorList>
            <person name="El Houari A."/>
            <person name="Mcdonald J."/>
        </authorList>
    </citation>
    <scope>NUCLEOTIDE SEQUENCE [LARGE SCALE GENOMIC DNA]</scope>
    <source>
        <strain evidence="3">m25</strain>
    </source>
</reference>
<feature type="domain" description="HEPN AbiU2-like" evidence="1">
    <location>
        <begin position="13"/>
        <end position="172"/>
    </location>
</feature>
<gene>
    <name evidence="2" type="ORF">LJD61_01930</name>
</gene>
<evidence type="ECO:0000313" key="3">
    <source>
        <dbReference type="Proteomes" id="UP001651880"/>
    </source>
</evidence>
<keyword evidence="3" id="KW-1185">Reference proteome</keyword>
<proteinExistence type="predicted"/>
<dbReference type="Proteomes" id="UP001651880">
    <property type="component" value="Unassembled WGS sequence"/>
</dbReference>
<dbReference type="EMBL" id="JAJEKE010000001">
    <property type="protein sequence ID" value="MCQ1528308.1"/>
    <property type="molecule type" value="Genomic_DNA"/>
</dbReference>
<comment type="caution">
    <text evidence="2">The sequence shown here is derived from an EMBL/GenBank/DDBJ whole genome shotgun (WGS) entry which is preliminary data.</text>
</comment>
<evidence type="ECO:0000259" key="1">
    <source>
        <dbReference type="Pfam" id="PF18734"/>
    </source>
</evidence>
<name>A0ABT1NAN6_9FIRM</name>
<protein>
    <recommendedName>
        <fullName evidence="1">HEPN AbiU2-like domain-containing protein</fullName>
    </recommendedName>
</protein>
<dbReference type="RefSeq" id="WP_255225797.1">
    <property type="nucleotide sequence ID" value="NZ_JAJEKE010000001.1"/>
</dbReference>
<sequence>MANERCNEKLTCLIENCLWIEIYLAIWHKIEEASHLEYLSHYSDLSIAVTKVLVDAAIIALSKIYDTNSSGANISSILRSIDSDKYFIDSEKLTEIKEFAKKQEEELKGEKITKLRDNLKIWRDKFYAHIDKDFLNAENALRREYQISVQEFEQLLEFARYTTEHLYILINGIAIVNLAKTRCEKELDLLAEILGQHRQMYIETYGRLIDEK</sequence>